<organism evidence="1 2">
    <name type="scientific">Puccinia sorghi</name>
    <dbReference type="NCBI Taxonomy" id="27349"/>
    <lineage>
        <taxon>Eukaryota</taxon>
        <taxon>Fungi</taxon>
        <taxon>Dikarya</taxon>
        <taxon>Basidiomycota</taxon>
        <taxon>Pucciniomycotina</taxon>
        <taxon>Pucciniomycetes</taxon>
        <taxon>Pucciniales</taxon>
        <taxon>Pucciniaceae</taxon>
        <taxon>Puccinia</taxon>
    </lineage>
</organism>
<dbReference type="VEuPathDB" id="FungiDB:VP01_2119g4"/>
<sequence length="106" mass="12338">MAMLQLLQGESLLASRKSRKQKSPAQGNSKHKNMKVYDLFLTPAMLEEFEEGIFTKEQNDFISSWQEAFMNTLYDFDLFECSFPKTNNKIVEISNKKTISNRGYQI</sequence>
<keyword evidence="2" id="KW-1185">Reference proteome</keyword>
<protein>
    <submittedName>
        <fullName evidence="1">Uncharacterized protein</fullName>
    </submittedName>
</protein>
<reference evidence="1 2" key="1">
    <citation type="submission" date="2015-08" db="EMBL/GenBank/DDBJ databases">
        <title>Next Generation Sequencing and Analysis of the Genome of Puccinia sorghi L Schw, the Causal Agent of Maize Common Rust.</title>
        <authorList>
            <person name="Rochi L."/>
            <person name="Burguener G."/>
            <person name="Darino M."/>
            <person name="Turjanski A."/>
            <person name="Kreff E."/>
            <person name="Dieguez M.J."/>
            <person name="Sacco F."/>
        </authorList>
    </citation>
    <scope>NUCLEOTIDE SEQUENCE [LARGE SCALE GENOMIC DNA]</scope>
    <source>
        <strain evidence="1 2">RO10H11247</strain>
    </source>
</reference>
<gene>
    <name evidence="1" type="ORF">VP01_2119g4</name>
</gene>
<dbReference type="EMBL" id="LAVV01006969">
    <property type="protein sequence ID" value="KNZ57597.1"/>
    <property type="molecule type" value="Genomic_DNA"/>
</dbReference>
<dbReference type="Proteomes" id="UP000037035">
    <property type="component" value="Unassembled WGS sequence"/>
</dbReference>
<evidence type="ECO:0000313" key="2">
    <source>
        <dbReference type="Proteomes" id="UP000037035"/>
    </source>
</evidence>
<name>A0A0L6VAL8_9BASI</name>
<evidence type="ECO:0000313" key="1">
    <source>
        <dbReference type="EMBL" id="KNZ57597.1"/>
    </source>
</evidence>
<accession>A0A0L6VAL8</accession>
<comment type="caution">
    <text evidence="1">The sequence shown here is derived from an EMBL/GenBank/DDBJ whole genome shotgun (WGS) entry which is preliminary data.</text>
</comment>
<dbReference type="AlphaFoldDB" id="A0A0L6VAL8"/>
<proteinExistence type="predicted"/>